<name>A0A0C3NW23_PHLG1</name>
<dbReference type="GO" id="GO:0006397">
    <property type="term" value="P:mRNA processing"/>
    <property type="evidence" value="ECO:0007669"/>
    <property type="project" value="UniProtKB-KW"/>
</dbReference>
<protein>
    <recommendedName>
        <fullName evidence="9">U4/U6.U5 small nuclear ribonucleoprotein 27kDa protein domain-containing protein</fullName>
    </recommendedName>
</protein>
<dbReference type="Proteomes" id="UP000053257">
    <property type="component" value="Unassembled WGS sequence"/>
</dbReference>
<evidence type="ECO:0000256" key="8">
    <source>
        <dbReference type="SAM" id="MobiDB-lite"/>
    </source>
</evidence>
<gene>
    <name evidence="10" type="ORF">PHLGIDRAFT_126181</name>
</gene>
<evidence type="ECO:0000256" key="2">
    <source>
        <dbReference type="ARBA" id="ARBA00004123"/>
    </source>
</evidence>
<evidence type="ECO:0000313" key="11">
    <source>
        <dbReference type="Proteomes" id="UP000053257"/>
    </source>
</evidence>
<dbReference type="InterPro" id="IPR013957">
    <property type="entry name" value="SNRNP27"/>
</dbReference>
<dbReference type="HOGENOM" id="CLU_075596_1_0_1"/>
<evidence type="ECO:0000256" key="7">
    <source>
        <dbReference type="ARBA" id="ARBA00023242"/>
    </source>
</evidence>
<feature type="region of interest" description="Disordered" evidence="8">
    <location>
        <begin position="19"/>
        <end position="147"/>
    </location>
</feature>
<keyword evidence="11" id="KW-1185">Reference proteome</keyword>
<keyword evidence="7" id="KW-0539">Nucleus</keyword>
<comment type="function">
    <text evidence="1">May play a role in mRNA splicing.</text>
</comment>
<evidence type="ECO:0000256" key="5">
    <source>
        <dbReference type="ARBA" id="ARBA00022664"/>
    </source>
</evidence>
<organism evidence="10 11">
    <name type="scientific">Phlebiopsis gigantea (strain 11061_1 CR5-6)</name>
    <name type="common">White-rot fungus</name>
    <name type="synonym">Peniophora gigantea</name>
    <dbReference type="NCBI Taxonomy" id="745531"/>
    <lineage>
        <taxon>Eukaryota</taxon>
        <taxon>Fungi</taxon>
        <taxon>Dikarya</taxon>
        <taxon>Basidiomycota</taxon>
        <taxon>Agaricomycotina</taxon>
        <taxon>Agaricomycetes</taxon>
        <taxon>Polyporales</taxon>
        <taxon>Phanerochaetaceae</taxon>
        <taxon>Phlebiopsis</taxon>
    </lineage>
</organism>
<comment type="subcellular location">
    <subcellularLocation>
        <location evidence="2">Nucleus</location>
    </subcellularLocation>
</comment>
<dbReference type="AlphaFoldDB" id="A0A0C3NW23"/>
<evidence type="ECO:0000256" key="3">
    <source>
        <dbReference type="ARBA" id="ARBA00008218"/>
    </source>
</evidence>
<proteinExistence type="inferred from homology"/>
<accession>A0A0C3NW23</accession>
<comment type="subunit">
    <text evidence="4">Part of a tri-snRNP complex.</text>
</comment>
<reference evidence="10 11" key="1">
    <citation type="journal article" date="2014" name="PLoS Genet.">
        <title>Analysis of the Phlebiopsis gigantea genome, transcriptome and secretome provides insight into its pioneer colonization strategies of wood.</title>
        <authorList>
            <person name="Hori C."/>
            <person name="Ishida T."/>
            <person name="Igarashi K."/>
            <person name="Samejima M."/>
            <person name="Suzuki H."/>
            <person name="Master E."/>
            <person name="Ferreira P."/>
            <person name="Ruiz-Duenas F.J."/>
            <person name="Held B."/>
            <person name="Canessa P."/>
            <person name="Larrondo L.F."/>
            <person name="Schmoll M."/>
            <person name="Druzhinina I.S."/>
            <person name="Kubicek C.P."/>
            <person name="Gaskell J.A."/>
            <person name="Kersten P."/>
            <person name="St John F."/>
            <person name="Glasner J."/>
            <person name="Sabat G."/>
            <person name="Splinter BonDurant S."/>
            <person name="Syed K."/>
            <person name="Yadav J."/>
            <person name="Mgbeahuruike A.C."/>
            <person name="Kovalchuk A."/>
            <person name="Asiegbu F.O."/>
            <person name="Lackner G."/>
            <person name="Hoffmeister D."/>
            <person name="Rencoret J."/>
            <person name="Gutierrez A."/>
            <person name="Sun H."/>
            <person name="Lindquist E."/>
            <person name="Barry K."/>
            <person name="Riley R."/>
            <person name="Grigoriev I.V."/>
            <person name="Henrissat B."/>
            <person name="Kues U."/>
            <person name="Berka R.M."/>
            <person name="Martinez A.T."/>
            <person name="Covert S.F."/>
            <person name="Blanchette R.A."/>
            <person name="Cullen D."/>
        </authorList>
    </citation>
    <scope>NUCLEOTIDE SEQUENCE [LARGE SCALE GENOMIC DNA]</scope>
    <source>
        <strain evidence="10 11">11061_1 CR5-6</strain>
    </source>
</reference>
<dbReference type="PANTHER" id="PTHR31077:SF1">
    <property type="entry name" value="U4_U6.U5 SMALL NUCLEAR RIBONUCLEOPROTEIN 27 KDA PROTEIN"/>
    <property type="match status" value="1"/>
</dbReference>
<feature type="domain" description="U4/U6.U5 small nuclear ribonucleoprotein 27kDa protein" evidence="9">
    <location>
        <begin position="144"/>
        <end position="199"/>
    </location>
</feature>
<keyword evidence="5" id="KW-0507">mRNA processing</keyword>
<feature type="region of interest" description="Disordered" evidence="8">
    <location>
        <begin position="159"/>
        <end position="200"/>
    </location>
</feature>
<dbReference type="PANTHER" id="PTHR31077">
    <property type="entry name" value="U4/U6.U5 SMALL NUCLEAR RIBONUCLEOPROTEIN 27 KDA PROTEIN"/>
    <property type="match status" value="1"/>
</dbReference>
<evidence type="ECO:0000313" key="10">
    <source>
        <dbReference type="EMBL" id="KIP09594.1"/>
    </source>
</evidence>
<evidence type="ECO:0000259" key="9">
    <source>
        <dbReference type="Pfam" id="PF08648"/>
    </source>
</evidence>
<keyword evidence="6" id="KW-0508">mRNA splicing</keyword>
<evidence type="ECO:0000256" key="1">
    <source>
        <dbReference type="ARBA" id="ARBA00003632"/>
    </source>
</evidence>
<comment type="similarity">
    <text evidence="3">Belongs to the SNUT3 family.</text>
</comment>
<dbReference type="GO" id="GO:0008380">
    <property type="term" value="P:RNA splicing"/>
    <property type="evidence" value="ECO:0007669"/>
    <property type="project" value="UniProtKB-KW"/>
</dbReference>
<feature type="compositionally biased region" description="Acidic residues" evidence="8">
    <location>
        <begin position="128"/>
        <end position="147"/>
    </location>
</feature>
<dbReference type="Pfam" id="PF08648">
    <property type="entry name" value="SNRNP27"/>
    <property type="match status" value="1"/>
</dbReference>
<sequence length="200" mass="22980">MIEDATTVATTETEIAAVGTAAPLLDAIDYRDDRRDRDRDSHRDDRRRDDRDRRDPPRDTRKDPRDHDRDRRDPLRKDERDGDRTSDRLHESTSRAHEKRLEPEVDIRQSYPPPGASEEPTSRQDSEAPVEDGEEGETMEATNDDDAAMMAMMGLTGFGTTKGKHVEGNQGGSTDVKKMRTWRQYMNRRGGFNRPLDKIK</sequence>
<feature type="compositionally biased region" description="Basic and acidic residues" evidence="8">
    <location>
        <begin position="28"/>
        <end position="107"/>
    </location>
</feature>
<evidence type="ECO:0000256" key="4">
    <source>
        <dbReference type="ARBA" id="ARBA00011825"/>
    </source>
</evidence>
<evidence type="ECO:0000256" key="6">
    <source>
        <dbReference type="ARBA" id="ARBA00023187"/>
    </source>
</evidence>
<dbReference type="EMBL" id="KN840464">
    <property type="protein sequence ID" value="KIP09594.1"/>
    <property type="molecule type" value="Genomic_DNA"/>
</dbReference>
<dbReference type="GO" id="GO:0071011">
    <property type="term" value="C:precatalytic spliceosome"/>
    <property type="evidence" value="ECO:0007669"/>
    <property type="project" value="TreeGrafter"/>
</dbReference>
<dbReference type="STRING" id="745531.A0A0C3NW23"/>
<dbReference type="OrthoDB" id="21368at2759"/>